<dbReference type="PROSITE" id="PS01333">
    <property type="entry name" value="PYRASE_GLU"/>
    <property type="match status" value="1"/>
</dbReference>
<dbReference type="InterPro" id="IPR016125">
    <property type="entry name" value="Peptidase_C15-like"/>
</dbReference>
<dbReference type="AlphaFoldDB" id="A0A511YV31"/>
<sequence>MGAVDSCRGSGPRPGPGHVSLLVTGFEPFDGQPVNASWLAVQALARDWRGGGLETLCLPVSYARAPVTLLAAVERLRPEVVLCTGEAGGRAALSVERVALNVADARIPDNDGAQPVDETLVPGESLALPTGLPLRACVDAVARAGVDVEVSSSAGTFVCNAVFYALARALVGTGLPHGFVHVPRTPAQVPAPGGGMPADVAATGLAAILSTCAAT</sequence>
<name>A0A511YV31_9CELL</name>
<dbReference type="Proteomes" id="UP000321484">
    <property type="component" value="Unassembled WGS sequence"/>
</dbReference>
<dbReference type="Pfam" id="PF01470">
    <property type="entry name" value="Peptidase_C15"/>
    <property type="match status" value="1"/>
</dbReference>
<keyword evidence="7" id="KW-0378">Hydrolase</keyword>
<dbReference type="PANTHER" id="PTHR23402">
    <property type="entry name" value="PROTEASE FAMILY C15 PYROGLUTAMYL-PEPTIDASE I-RELATED"/>
    <property type="match status" value="1"/>
</dbReference>
<dbReference type="EMBL" id="BJYK01000001">
    <property type="protein sequence ID" value="GEN79047.1"/>
    <property type="molecule type" value="Genomic_DNA"/>
</dbReference>
<evidence type="ECO:0000256" key="2">
    <source>
        <dbReference type="ARBA" id="ARBA00002280"/>
    </source>
</evidence>
<evidence type="ECO:0000256" key="4">
    <source>
        <dbReference type="ARBA" id="ARBA00006641"/>
    </source>
</evidence>
<dbReference type="InterPro" id="IPR033694">
    <property type="entry name" value="PGPEP1_Cys_AS"/>
</dbReference>
<evidence type="ECO:0000256" key="9">
    <source>
        <dbReference type="PROSITE-ProRule" id="PRU10076"/>
    </source>
</evidence>
<dbReference type="PANTHER" id="PTHR23402:SF1">
    <property type="entry name" value="PYROGLUTAMYL-PEPTIDASE I"/>
    <property type="match status" value="1"/>
</dbReference>
<evidence type="ECO:0000256" key="6">
    <source>
        <dbReference type="ARBA" id="ARBA00022670"/>
    </source>
</evidence>
<comment type="similarity">
    <text evidence="4">Belongs to the peptidase C15 family.</text>
</comment>
<organism evidence="11 12">
    <name type="scientific">Actinotalea fermentans</name>
    <dbReference type="NCBI Taxonomy" id="43671"/>
    <lineage>
        <taxon>Bacteria</taxon>
        <taxon>Bacillati</taxon>
        <taxon>Actinomycetota</taxon>
        <taxon>Actinomycetes</taxon>
        <taxon>Micrococcales</taxon>
        <taxon>Cellulomonadaceae</taxon>
        <taxon>Actinotalea</taxon>
    </lineage>
</organism>
<dbReference type="GO" id="GO:0005829">
    <property type="term" value="C:cytosol"/>
    <property type="evidence" value="ECO:0007669"/>
    <property type="project" value="InterPro"/>
</dbReference>
<feature type="active site" evidence="9">
    <location>
        <position position="96"/>
    </location>
</feature>
<dbReference type="InterPro" id="IPR033693">
    <property type="entry name" value="PGPEP1_Glu_AS"/>
</dbReference>
<keyword evidence="8" id="KW-0788">Thiol protease</keyword>
<dbReference type="CDD" id="cd00501">
    <property type="entry name" value="Peptidase_C15"/>
    <property type="match status" value="1"/>
</dbReference>
<dbReference type="GO" id="GO:0006508">
    <property type="term" value="P:proteolysis"/>
    <property type="evidence" value="ECO:0007669"/>
    <property type="project" value="UniProtKB-KW"/>
</dbReference>
<comment type="caution">
    <text evidence="11">The sequence shown here is derived from an EMBL/GenBank/DDBJ whole genome shotgun (WGS) entry which is preliminary data.</text>
</comment>
<accession>A0A511YV31</accession>
<dbReference type="SUPFAM" id="SSF53182">
    <property type="entry name" value="Pyrrolidone carboxyl peptidase (pyroglutamate aminopeptidase)"/>
    <property type="match status" value="1"/>
</dbReference>
<dbReference type="Gene3D" id="3.40.630.20">
    <property type="entry name" value="Peptidase C15, pyroglutamyl peptidase I-like"/>
    <property type="match status" value="1"/>
</dbReference>
<evidence type="ECO:0000256" key="5">
    <source>
        <dbReference type="ARBA" id="ARBA00022490"/>
    </source>
</evidence>
<evidence type="ECO:0000313" key="12">
    <source>
        <dbReference type="Proteomes" id="UP000321484"/>
    </source>
</evidence>
<reference evidence="11 12" key="1">
    <citation type="submission" date="2019-07" db="EMBL/GenBank/DDBJ databases">
        <title>Whole genome shotgun sequence of Actinotalea fermentans NBRC 105374.</title>
        <authorList>
            <person name="Hosoyama A."/>
            <person name="Uohara A."/>
            <person name="Ohji S."/>
            <person name="Ichikawa N."/>
        </authorList>
    </citation>
    <scope>NUCLEOTIDE SEQUENCE [LARGE SCALE GENOMIC DNA]</scope>
    <source>
        <strain evidence="11 12">NBRC 105374</strain>
    </source>
</reference>
<dbReference type="PRINTS" id="PR00706">
    <property type="entry name" value="PYROGLUPTASE"/>
</dbReference>
<comment type="catalytic activity">
    <reaction evidence="1 9">
        <text>Release of an N-terminal pyroglutamyl group from a polypeptide, the second amino acid generally not being Pro.</text>
        <dbReference type="EC" id="3.4.19.3"/>
    </reaction>
</comment>
<keyword evidence="12" id="KW-1185">Reference proteome</keyword>
<evidence type="ECO:0000313" key="11">
    <source>
        <dbReference type="EMBL" id="GEN79047.1"/>
    </source>
</evidence>
<evidence type="ECO:0000256" key="1">
    <source>
        <dbReference type="ARBA" id="ARBA00001770"/>
    </source>
</evidence>
<evidence type="ECO:0000256" key="7">
    <source>
        <dbReference type="ARBA" id="ARBA00022801"/>
    </source>
</evidence>
<keyword evidence="5" id="KW-0963">Cytoplasm</keyword>
<comment type="function">
    <text evidence="2">Removes 5-oxoproline from various penultimate amino acid residues except L-proline.</text>
</comment>
<comment type="subcellular location">
    <subcellularLocation>
        <location evidence="3">Cytoplasm</location>
    </subcellularLocation>
</comment>
<evidence type="ECO:0000256" key="3">
    <source>
        <dbReference type="ARBA" id="ARBA00004496"/>
    </source>
</evidence>
<dbReference type="PROSITE" id="PS01334">
    <property type="entry name" value="PYRASE_CYS"/>
    <property type="match status" value="1"/>
</dbReference>
<evidence type="ECO:0000256" key="8">
    <source>
        <dbReference type="ARBA" id="ARBA00022807"/>
    </source>
</evidence>
<evidence type="ECO:0000256" key="10">
    <source>
        <dbReference type="PROSITE-ProRule" id="PRU10077"/>
    </source>
</evidence>
<dbReference type="InterPro" id="IPR036440">
    <property type="entry name" value="Peptidase_C15-like_sf"/>
</dbReference>
<dbReference type="PIRSF" id="PIRSF015592">
    <property type="entry name" value="Prld-crbxl_pptds"/>
    <property type="match status" value="1"/>
</dbReference>
<proteinExistence type="inferred from homology"/>
<dbReference type="EC" id="3.4.19.3" evidence="9"/>
<feature type="active site" evidence="10">
    <location>
        <position position="159"/>
    </location>
</feature>
<gene>
    <name evidence="11" type="primary">pcp</name>
    <name evidence="11" type="ORF">AFE02nite_07810</name>
</gene>
<keyword evidence="6" id="KW-0645">Protease</keyword>
<dbReference type="InterPro" id="IPR000816">
    <property type="entry name" value="Peptidase_C15"/>
</dbReference>
<dbReference type="GO" id="GO:0016920">
    <property type="term" value="F:pyroglutamyl-peptidase activity"/>
    <property type="evidence" value="ECO:0007669"/>
    <property type="project" value="UniProtKB-EC"/>
</dbReference>
<protein>
    <recommendedName>
        <fullName evidence="9">Pyroglutamyl-peptidase I</fullName>
        <ecNumber evidence="9">3.4.19.3</ecNumber>
    </recommendedName>
</protein>